<comment type="caution">
    <text evidence="1">The sequence shown here is derived from an EMBL/GenBank/DDBJ whole genome shotgun (WGS) entry which is preliminary data.</text>
</comment>
<organism evidence="1 2">
    <name type="scientific">Larinioides sclopetarius</name>
    <dbReference type="NCBI Taxonomy" id="280406"/>
    <lineage>
        <taxon>Eukaryota</taxon>
        <taxon>Metazoa</taxon>
        <taxon>Ecdysozoa</taxon>
        <taxon>Arthropoda</taxon>
        <taxon>Chelicerata</taxon>
        <taxon>Arachnida</taxon>
        <taxon>Araneae</taxon>
        <taxon>Araneomorphae</taxon>
        <taxon>Entelegynae</taxon>
        <taxon>Araneoidea</taxon>
        <taxon>Araneidae</taxon>
        <taxon>Larinioides</taxon>
    </lineage>
</organism>
<accession>A0AAV1Z152</accession>
<name>A0AAV1Z152_9ARAC</name>
<protein>
    <recommendedName>
        <fullName evidence="3">RNase H type-1 domain-containing protein</fullName>
    </recommendedName>
</protein>
<reference evidence="1 2" key="1">
    <citation type="submission" date="2024-04" db="EMBL/GenBank/DDBJ databases">
        <authorList>
            <person name="Rising A."/>
            <person name="Reimegard J."/>
            <person name="Sonavane S."/>
            <person name="Akerstrom W."/>
            <person name="Nylinder S."/>
            <person name="Hedman E."/>
            <person name="Kallberg Y."/>
        </authorList>
    </citation>
    <scope>NUCLEOTIDE SEQUENCE [LARGE SCALE GENOMIC DNA]</scope>
</reference>
<evidence type="ECO:0000313" key="2">
    <source>
        <dbReference type="Proteomes" id="UP001497382"/>
    </source>
</evidence>
<gene>
    <name evidence="1" type="ORF">LARSCL_LOCUS2328</name>
</gene>
<evidence type="ECO:0000313" key="1">
    <source>
        <dbReference type="EMBL" id="CAL1265095.1"/>
    </source>
</evidence>
<proteinExistence type="predicted"/>
<evidence type="ECO:0008006" key="3">
    <source>
        <dbReference type="Google" id="ProtNLM"/>
    </source>
</evidence>
<keyword evidence="2" id="KW-1185">Reference proteome</keyword>
<dbReference type="AlphaFoldDB" id="A0AAV1Z152"/>
<sequence length="93" mass="10679">MAVLVILNRGQEIRMNFKGFHASTNLTTFALRCVHNVPHTHVQFRFSMKSVCESLIVGFEMGIFHHNYIRIEGNMLAVTYLLRALTPSINIEM</sequence>
<dbReference type="Proteomes" id="UP001497382">
    <property type="component" value="Unassembled WGS sequence"/>
</dbReference>
<dbReference type="EMBL" id="CAXIEN010000016">
    <property type="protein sequence ID" value="CAL1265095.1"/>
    <property type="molecule type" value="Genomic_DNA"/>
</dbReference>